<organism evidence="1 2">
    <name type="scientific">Apilactobacillus kunkeei</name>
    <dbReference type="NCBI Taxonomy" id="148814"/>
    <lineage>
        <taxon>Bacteria</taxon>
        <taxon>Bacillati</taxon>
        <taxon>Bacillota</taxon>
        <taxon>Bacilli</taxon>
        <taxon>Lactobacillales</taxon>
        <taxon>Lactobacillaceae</taxon>
        <taxon>Apilactobacillus</taxon>
    </lineage>
</organism>
<dbReference type="AlphaFoldDB" id="A0A0N1IZU9"/>
<dbReference type="Pfam" id="PF14552">
    <property type="entry name" value="Tautomerase_2"/>
    <property type="match status" value="1"/>
</dbReference>
<proteinExistence type="predicted"/>
<reference evidence="1 2" key="1">
    <citation type="journal article" date="2015" name="Genome Biol. Evol.">
        <title>Functionally Structured Genomes in Lactobacillus kunkeei Colonizing the Honey Crop and Food Products of Honeybees and Stingless Bees.</title>
        <authorList>
            <person name="Tamarit D."/>
            <person name="Ellegaard K.M."/>
            <person name="Wikander J."/>
            <person name="Olofsson T."/>
            <person name="Vasquez A."/>
            <person name="Andersson S.G."/>
        </authorList>
    </citation>
    <scope>NUCLEOTIDE SEQUENCE [LARGE SCALE GENOMIC DNA]</scope>
    <source>
        <strain evidence="1 2">LAko</strain>
    </source>
</reference>
<dbReference type="InterPro" id="IPR037479">
    <property type="entry name" value="Tauto_MSAD"/>
</dbReference>
<dbReference type="EMBL" id="JXCY01000004">
    <property type="protein sequence ID" value="KOY76801.1"/>
    <property type="molecule type" value="Genomic_DNA"/>
</dbReference>
<dbReference type="SUPFAM" id="SSF55331">
    <property type="entry name" value="Tautomerase/MIF"/>
    <property type="match status" value="1"/>
</dbReference>
<evidence type="ECO:0000313" key="2">
    <source>
        <dbReference type="Proteomes" id="UP000037778"/>
    </source>
</evidence>
<dbReference type="InterPro" id="IPR014347">
    <property type="entry name" value="Tautomerase/MIF_sf"/>
</dbReference>
<gene>
    <name evidence="1" type="primary">iolK</name>
    <name evidence="1" type="ORF">RZ71_12560</name>
</gene>
<name>A0A0N1IZU9_9LACO</name>
<protein>
    <submittedName>
        <fullName evidence="1">Putative tautomerase</fullName>
    </submittedName>
</protein>
<dbReference type="PANTHER" id="PTHR38460">
    <property type="entry name" value="TAUTOMERASE YOLI-RELATED"/>
    <property type="match status" value="1"/>
</dbReference>
<accession>A0A0N1IZU9</accession>
<evidence type="ECO:0000313" key="1">
    <source>
        <dbReference type="EMBL" id="KOY76801.1"/>
    </source>
</evidence>
<dbReference type="PATRIC" id="fig|148814.8.peg.451"/>
<dbReference type="Proteomes" id="UP000037778">
    <property type="component" value="Unassembled WGS sequence"/>
</dbReference>
<sequence length="130" mass="15001">MPKMNIDVIKGHDRDYLKQLMDISYHVMLDCFGAPDGDRYQILTQHEDFEMNILDTGLGFDRTNDVVVFSLTTRPRTKEQKLKFYHDLAEQLEAKLGIKKTDLMINLTTNTDEDWSFGNGVAQFIDGPLK</sequence>
<keyword evidence="2" id="KW-1185">Reference proteome</keyword>
<dbReference type="Gene3D" id="3.30.429.10">
    <property type="entry name" value="Macrophage Migration Inhibitory Factor"/>
    <property type="match status" value="1"/>
</dbReference>
<dbReference type="PANTHER" id="PTHR38460:SF1">
    <property type="entry name" value="TAUTOMERASE YOLI-RELATED"/>
    <property type="match status" value="1"/>
</dbReference>
<dbReference type="RefSeq" id="WP_053791593.1">
    <property type="nucleotide sequence ID" value="NZ_JXCY01000004.1"/>
</dbReference>
<comment type="caution">
    <text evidence="1">The sequence shown here is derived from an EMBL/GenBank/DDBJ whole genome shotgun (WGS) entry which is preliminary data.</text>
</comment>